<dbReference type="AlphaFoldDB" id="A0AAE2CEW7"/>
<feature type="binding site" evidence="6">
    <location>
        <position position="122"/>
    </location>
    <ligand>
        <name>Zn(2+)</name>
        <dbReference type="ChEBI" id="CHEBI:29105"/>
        <label>1</label>
    </ligand>
</feature>
<dbReference type="PRINTS" id="PR00138">
    <property type="entry name" value="MATRIXIN"/>
</dbReference>
<sequence length="190" mass="21208">MSLPRCGVPDFNLNRSNELYLQIPTLASHYAFLPGNPKWPPTKRNLTYSFPPGTRTDVNGAIRHATQIWAFVSPFRFSYIPTYVQANIKISFQYGDHGDDYPFDGPGGLLAHAFVPTIGILHFDADERWVDGEKPGAYDLQTAGLHELGHILGLAHSNDHNALMYPIIDIGVRKVLGQDDINGLKALYKF</sequence>
<evidence type="ECO:0000256" key="4">
    <source>
        <dbReference type="ARBA" id="ARBA00022833"/>
    </source>
</evidence>
<evidence type="ECO:0000256" key="2">
    <source>
        <dbReference type="ARBA" id="ARBA00022723"/>
    </source>
</evidence>
<reference evidence="8" key="1">
    <citation type="submission" date="2020-06" db="EMBL/GenBank/DDBJ databases">
        <authorList>
            <person name="Li T."/>
            <person name="Hu X."/>
            <person name="Zhang T."/>
            <person name="Song X."/>
            <person name="Zhang H."/>
            <person name="Dai N."/>
            <person name="Sheng W."/>
            <person name="Hou X."/>
            <person name="Wei L."/>
        </authorList>
    </citation>
    <scope>NUCLEOTIDE SEQUENCE</scope>
    <source>
        <strain evidence="8">3651</strain>
        <tissue evidence="8">Leaf</tissue>
    </source>
</reference>
<dbReference type="SMART" id="SM00235">
    <property type="entry name" value="ZnMc"/>
    <property type="match status" value="1"/>
</dbReference>
<evidence type="ECO:0000256" key="3">
    <source>
        <dbReference type="ARBA" id="ARBA00022801"/>
    </source>
</evidence>
<dbReference type="InterPro" id="IPR033739">
    <property type="entry name" value="M10A_MMP"/>
</dbReference>
<evidence type="ECO:0000259" key="7">
    <source>
        <dbReference type="SMART" id="SM00235"/>
    </source>
</evidence>
<feature type="binding site" evidence="6">
    <location>
        <position position="127"/>
    </location>
    <ligand>
        <name>Ca(2+)</name>
        <dbReference type="ChEBI" id="CHEBI:29108"/>
        <label>3</label>
    </ligand>
</feature>
<dbReference type="InterPro" id="IPR006026">
    <property type="entry name" value="Peptidase_Metallo"/>
</dbReference>
<keyword evidence="9" id="KW-1185">Reference proteome</keyword>
<organism evidence="8 9">
    <name type="scientific">Sesamum alatum</name>
    <dbReference type="NCBI Taxonomy" id="300844"/>
    <lineage>
        <taxon>Eukaryota</taxon>
        <taxon>Viridiplantae</taxon>
        <taxon>Streptophyta</taxon>
        <taxon>Embryophyta</taxon>
        <taxon>Tracheophyta</taxon>
        <taxon>Spermatophyta</taxon>
        <taxon>Magnoliopsida</taxon>
        <taxon>eudicotyledons</taxon>
        <taxon>Gunneridae</taxon>
        <taxon>Pentapetalae</taxon>
        <taxon>asterids</taxon>
        <taxon>lamiids</taxon>
        <taxon>Lamiales</taxon>
        <taxon>Pedaliaceae</taxon>
        <taxon>Sesamum</taxon>
    </lineage>
</organism>
<feature type="binding site" evidence="6">
    <location>
        <position position="146"/>
    </location>
    <ligand>
        <name>Zn(2+)</name>
        <dbReference type="ChEBI" id="CHEBI:29105"/>
        <label>2</label>
        <note>catalytic</note>
    </ligand>
</feature>
<dbReference type="CDD" id="cd04278">
    <property type="entry name" value="ZnMc_MMP"/>
    <property type="match status" value="1"/>
</dbReference>
<feature type="active site" evidence="5">
    <location>
        <position position="147"/>
    </location>
</feature>
<dbReference type="Pfam" id="PF00413">
    <property type="entry name" value="Peptidase_M10"/>
    <property type="match status" value="1"/>
</dbReference>
<name>A0AAE2CEW7_9LAMI</name>
<keyword evidence="2 6" id="KW-0479">Metal-binding</keyword>
<feature type="binding site" evidence="6">
    <location>
        <position position="112"/>
    </location>
    <ligand>
        <name>Zn(2+)</name>
        <dbReference type="ChEBI" id="CHEBI:29105"/>
        <label>1</label>
    </ligand>
</feature>
<evidence type="ECO:0000256" key="5">
    <source>
        <dbReference type="PIRSR" id="PIRSR621190-1"/>
    </source>
</evidence>
<feature type="domain" description="Peptidase metallopeptidase" evidence="7">
    <location>
        <begin position="35"/>
        <end position="190"/>
    </location>
</feature>
<dbReference type="GO" id="GO:0006508">
    <property type="term" value="P:proteolysis"/>
    <property type="evidence" value="ECO:0007669"/>
    <property type="project" value="UniProtKB-KW"/>
</dbReference>
<feature type="binding site" evidence="6">
    <location>
        <position position="150"/>
    </location>
    <ligand>
        <name>Zn(2+)</name>
        <dbReference type="ChEBI" id="CHEBI:29105"/>
        <label>2</label>
        <note>catalytic</note>
    </ligand>
</feature>
<feature type="binding site" evidence="6">
    <location>
        <position position="104"/>
    </location>
    <ligand>
        <name>Ca(2+)</name>
        <dbReference type="ChEBI" id="CHEBI:29108"/>
        <label>3</label>
    </ligand>
</feature>
<feature type="binding site" evidence="6">
    <location>
        <position position="164"/>
    </location>
    <ligand>
        <name>Zn(2+)</name>
        <dbReference type="ChEBI" id="CHEBI:29105"/>
        <label>2</label>
        <note>catalytic</note>
    </ligand>
</feature>
<dbReference type="InterPro" id="IPR021190">
    <property type="entry name" value="Pept_M10A"/>
</dbReference>
<evidence type="ECO:0000313" key="9">
    <source>
        <dbReference type="Proteomes" id="UP001293254"/>
    </source>
</evidence>
<keyword evidence="4 6" id="KW-0862">Zinc</keyword>
<dbReference type="PANTHER" id="PTHR10201:SF213">
    <property type="entry name" value="METALLOENDOPROTEINASE 2-MMP-LIKE"/>
    <property type="match status" value="1"/>
</dbReference>
<reference evidence="8" key="2">
    <citation type="journal article" date="2024" name="Plant">
        <title>Genomic evolution and insights into agronomic trait innovations of Sesamum species.</title>
        <authorList>
            <person name="Miao H."/>
            <person name="Wang L."/>
            <person name="Qu L."/>
            <person name="Liu H."/>
            <person name="Sun Y."/>
            <person name="Le M."/>
            <person name="Wang Q."/>
            <person name="Wei S."/>
            <person name="Zheng Y."/>
            <person name="Lin W."/>
            <person name="Duan Y."/>
            <person name="Cao H."/>
            <person name="Xiong S."/>
            <person name="Wang X."/>
            <person name="Wei L."/>
            <person name="Li C."/>
            <person name="Ma Q."/>
            <person name="Ju M."/>
            <person name="Zhao R."/>
            <person name="Li G."/>
            <person name="Mu C."/>
            <person name="Tian Q."/>
            <person name="Mei H."/>
            <person name="Zhang T."/>
            <person name="Gao T."/>
            <person name="Zhang H."/>
        </authorList>
    </citation>
    <scope>NUCLEOTIDE SEQUENCE</scope>
    <source>
        <strain evidence="8">3651</strain>
    </source>
</reference>
<dbReference type="EMBL" id="JACGWO010000009">
    <property type="protein sequence ID" value="KAK4419601.1"/>
    <property type="molecule type" value="Genomic_DNA"/>
</dbReference>
<dbReference type="InterPro" id="IPR001818">
    <property type="entry name" value="Pept_M10_metallopeptidase"/>
</dbReference>
<dbReference type="Gene3D" id="3.40.390.10">
    <property type="entry name" value="Collagenase (Catalytic Domain)"/>
    <property type="match status" value="1"/>
</dbReference>
<dbReference type="PANTHER" id="PTHR10201">
    <property type="entry name" value="MATRIX METALLOPROTEINASE"/>
    <property type="match status" value="1"/>
</dbReference>
<keyword evidence="3" id="KW-0378">Hydrolase</keyword>
<dbReference type="Proteomes" id="UP001293254">
    <property type="component" value="Unassembled WGS sequence"/>
</dbReference>
<gene>
    <name evidence="8" type="ORF">Salat_2373000</name>
</gene>
<feature type="binding site" evidence="6">
    <location>
        <position position="99"/>
    </location>
    <ligand>
        <name>Zn(2+)</name>
        <dbReference type="ChEBI" id="CHEBI:29105"/>
        <label>1</label>
    </ligand>
</feature>
<dbReference type="GO" id="GO:0030198">
    <property type="term" value="P:extracellular matrix organization"/>
    <property type="evidence" value="ECO:0007669"/>
    <property type="project" value="TreeGrafter"/>
</dbReference>
<feature type="binding site" evidence="6">
    <location>
        <position position="105"/>
    </location>
    <ligand>
        <name>Ca(2+)</name>
        <dbReference type="ChEBI" id="CHEBI:29108"/>
        <label>3</label>
    </ligand>
</feature>
<protein>
    <submittedName>
        <fullName evidence="8">Metalloendoproteinase 1</fullName>
    </submittedName>
</protein>
<dbReference type="InterPro" id="IPR024079">
    <property type="entry name" value="MetalloPept_cat_dom_sf"/>
</dbReference>
<dbReference type="GO" id="GO:0031012">
    <property type="term" value="C:extracellular matrix"/>
    <property type="evidence" value="ECO:0007669"/>
    <property type="project" value="InterPro"/>
</dbReference>
<feature type="binding site" evidence="6">
    <location>
        <position position="156"/>
    </location>
    <ligand>
        <name>Zn(2+)</name>
        <dbReference type="ChEBI" id="CHEBI:29105"/>
        <label>2</label>
        <note>catalytic</note>
    </ligand>
</feature>
<dbReference type="SUPFAM" id="SSF55486">
    <property type="entry name" value="Metalloproteases ('zincins'), catalytic domain"/>
    <property type="match status" value="1"/>
</dbReference>
<comment type="cofactor">
    <cofactor evidence="6">
        <name>Ca(2+)</name>
        <dbReference type="ChEBI" id="CHEBI:29108"/>
    </cofactor>
    <text evidence="6">Can bind about 5 Ca(2+) ions per subunit.</text>
</comment>
<dbReference type="GO" id="GO:0008270">
    <property type="term" value="F:zinc ion binding"/>
    <property type="evidence" value="ECO:0007669"/>
    <property type="project" value="InterPro"/>
</dbReference>
<keyword evidence="1" id="KW-0645">Protease</keyword>
<evidence type="ECO:0000256" key="6">
    <source>
        <dbReference type="PIRSR" id="PIRSR621190-2"/>
    </source>
</evidence>
<dbReference type="GO" id="GO:0004222">
    <property type="term" value="F:metalloendopeptidase activity"/>
    <property type="evidence" value="ECO:0007669"/>
    <property type="project" value="InterPro"/>
</dbReference>
<feature type="binding site" evidence="6">
    <location>
        <position position="124"/>
    </location>
    <ligand>
        <name>Ca(2+)</name>
        <dbReference type="ChEBI" id="CHEBI:29108"/>
        <label>3</label>
    </ligand>
</feature>
<comment type="caution">
    <text evidence="8">The sequence shown here is derived from an EMBL/GenBank/DDBJ whole genome shotgun (WGS) entry which is preliminary data.</text>
</comment>
<feature type="binding site" evidence="6">
    <location>
        <position position="97"/>
    </location>
    <ligand>
        <name>Zn(2+)</name>
        <dbReference type="ChEBI" id="CHEBI:29105"/>
        <label>1</label>
    </ligand>
</feature>
<proteinExistence type="predicted"/>
<dbReference type="GO" id="GO:0030574">
    <property type="term" value="P:collagen catabolic process"/>
    <property type="evidence" value="ECO:0007669"/>
    <property type="project" value="TreeGrafter"/>
</dbReference>
<comment type="cofactor">
    <cofactor evidence="6">
        <name>Zn(2+)</name>
        <dbReference type="ChEBI" id="CHEBI:29105"/>
    </cofactor>
    <text evidence="6">Binds 2 Zn(2+) ions per subunit.</text>
</comment>
<keyword evidence="6" id="KW-0106">Calcium</keyword>
<accession>A0AAE2CEW7</accession>
<feature type="binding site" evidence="6">
    <location>
        <position position="109"/>
    </location>
    <ligand>
        <name>Ca(2+)</name>
        <dbReference type="ChEBI" id="CHEBI:29108"/>
        <label>3</label>
    </ligand>
</feature>
<feature type="binding site" evidence="6">
    <location>
        <position position="127"/>
    </location>
    <ligand>
        <name>Ca(2+)</name>
        <dbReference type="ChEBI" id="CHEBI:29108"/>
        <label>1</label>
    </ligand>
</feature>
<feature type="binding site" description="in inhibited form" evidence="6">
    <location>
        <position position="6"/>
    </location>
    <ligand>
        <name>Zn(2+)</name>
        <dbReference type="ChEBI" id="CHEBI:29105"/>
        <label>2</label>
        <note>catalytic</note>
    </ligand>
</feature>
<evidence type="ECO:0000256" key="1">
    <source>
        <dbReference type="ARBA" id="ARBA00022670"/>
    </source>
</evidence>
<evidence type="ECO:0000313" key="8">
    <source>
        <dbReference type="EMBL" id="KAK4419601.1"/>
    </source>
</evidence>